<dbReference type="InterPro" id="IPR017438">
    <property type="entry name" value="ATP-NAD_kinase_N"/>
</dbReference>
<dbReference type="InterPro" id="IPR016064">
    <property type="entry name" value="NAD/diacylglycerol_kinase_sf"/>
</dbReference>
<dbReference type="KEGG" id="gfs:119644185"/>
<dbReference type="Pfam" id="PF00781">
    <property type="entry name" value="DAGK_cat"/>
    <property type="match status" value="1"/>
</dbReference>
<dbReference type="GeneID" id="119644185"/>
<feature type="compositionally biased region" description="Polar residues" evidence="1">
    <location>
        <begin position="13"/>
        <end position="25"/>
    </location>
</feature>
<feature type="region of interest" description="Disordered" evidence="1">
    <location>
        <begin position="1"/>
        <end position="25"/>
    </location>
</feature>
<protein>
    <submittedName>
        <fullName evidence="4 5">Ceramide kinase-like</fullName>
    </submittedName>
</protein>
<dbReference type="InterPro" id="IPR001206">
    <property type="entry name" value="Diacylglycerol_kinase_cat_dom"/>
</dbReference>
<evidence type="ECO:0000313" key="3">
    <source>
        <dbReference type="Proteomes" id="UP000092443"/>
    </source>
</evidence>
<dbReference type="GO" id="GO:0006672">
    <property type="term" value="P:ceramide metabolic process"/>
    <property type="evidence" value="ECO:0007669"/>
    <property type="project" value="TreeGrafter"/>
</dbReference>
<evidence type="ECO:0000313" key="5">
    <source>
        <dbReference type="RefSeq" id="XP_037899639.1"/>
    </source>
</evidence>
<reference evidence="4 5" key="1">
    <citation type="submission" date="2025-04" db="UniProtKB">
        <authorList>
            <consortium name="RefSeq"/>
        </authorList>
    </citation>
    <scope>IDENTIFICATION</scope>
    <source>
        <tissue evidence="4 5">Whole body pupa</tissue>
    </source>
</reference>
<feature type="region of interest" description="Disordered" evidence="1">
    <location>
        <begin position="441"/>
        <end position="461"/>
    </location>
</feature>
<dbReference type="PANTHER" id="PTHR12358:SF111">
    <property type="entry name" value="CERAMIDE KINASE, ISOFORM A"/>
    <property type="match status" value="1"/>
</dbReference>
<feature type="compositionally biased region" description="Polar residues" evidence="1">
    <location>
        <begin position="77"/>
        <end position="86"/>
    </location>
</feature>
<name>A0A9C5ZHC7_9MUSC</name>
<feature type="domain" description="DAGKc" evidence="2">
    <location>
        <begin position="208"/>
        <end position="358"/>
    </location>
</feature>
<evidence type="ECO:0000259" key="2">
    <source>
        <dbReference type="PROSITE" id="PS50146"/>
    </source>
</evidence>
<feature type="compositionally biased region" description="Acidic residues" evidence="1">
    <location>
        <begin position="1"/>
        <end position="10"/>
    </location>
</feature>
<dbReference type="Pfam" id="PF19280">
    <property type="entry name" value="CERK_C"/>
    <property type="match status" value="1"/>
</dbReference>
<dbReference type="RefSeq" id="XP_037899638.1">
    <property type="nucleotide sequence ID" value="XM_038043710.1"/>
</dbReference>
<dbReference type="PANTHER" id="PTHR12358">
    <property type="entry name" value="SPHINGOSINE KINASE"/>
    <property type="match status" value="1"/>
</dbReference>
<dbReference type="GO" id="GO:0001729">
    <property type="term" value="F:ceramide kinase activity"/>
    <property type="evidence" value="ECO:0007669"/>
    <property type="project" value="TreeGrafter"/>
</dbReference>
<organism evidence="3 4">
    <name type="scientific">Glossina fuscipes</name>
    <dbReference type="NCBI Taxonomy" id="7396"/>
    <lineage>
        <taxon>Eukaryota</taxon>
        <taxon>Metazoa</taxon>
        <taxon>Ecdysozoa</taxon>
        <taxon>Arthropoda</taxon>
        <taxon>Hexapoda</taxon>
        <taxon>Insecta</taxon>
        <taxon>Pterygota</taxon>
        <taxon>Neoptera</taxon>
        <taxon>Endopterygota</taxon>
        <taxon>Diptera</taxon>
        <taxon>Brachycera</taxon>
        <taxon>Muscomorpha</taxon>
        <taxon>Hippoboscoidea</taxon>
        <taxon>Glossinidae</taxon>
        <taxon>Glossina</taxon>
    </lineage>
</organism>
<proteinExistence type="predicted"/>
<dbReference type="RefSeq" id="XP_037899639.1">
    <property type="nucleotide sequence ID" value="XM_038043711.1"/>
</dbReference>
<dbReference type="Gene3D" id="3.40.50.10330">
    <property type="entry name" value="Probable inorganic polyphosphate/atp-NAD kinase, domain 1"/>
    <property type="match status" value="1"/>
</dbReference>
<dbReference type="KEGG" id="gfs:119644186"/>
<feature type="region of interest" description="Disordered" evidence="1">
    <location>
        <begin position="72"/>
        <end position="95"/>
    </location>
</feature>
<dbReference type="AlphaFoldDB" id="A0A9C5ZHC7"/>
<dbReference type="SMART" id="SM00046">
    <property type="entry name" value="DAGKc"/>
    <property type="match status" value="1"/>
</dbReference>
<keyword evidence="3" id="KW-1185">Reference proteome</keyword>
<dbReference type="SUPFAM" id="SSF111331">
    <property type="entry name" value="NAD kinase/diacylglycerol kinase-like"/>
    <property type="match status" value="1"/>
</dbReference>
<evidence type="ECO:0000256" key="1">
    <source>
        <dbReference type="SAM" id="MobiDB-lite"/>
    </source>
</evidence>
<gene>
    <name evidence="4" type="primary">LOC119644185</name>
    <name evidence="5" type="synonym">LOC119644186</name>
</gene>
<accession>A0A9C5ZHC7</accession>
<dbReference type="InterPro" id="IPR050187">
    <property type="entry name" value="Lipid_Phosphate_FormReg"/>
</dbReference>
<dbReference type="GO" id="GO:0016020">
    <property type="term" value="C:membrane"/>
    <property type="evidence" value="ECO:0007669"/>
    <property type="project" value="GOC"/>
</dbReference>
<dbReference type="Gene3D" id="2.60.200.40">
    <property type="match status" value="1"/>
</dbReference>
<dbReference type="InterPro" id="IPR045363">
    <property type="entry name" value="CERK_C"/>
</dbReference>
<dbReference type="PROSITE" id="PS50146">
    <property type="entry name" value="DAGK"/>
    <property type="match status" value="1"/>
</dbReference>
<evidence type="ECO:0000313" key="4">
    <source>
        <dbReference type="RefSeq" id="XP_037899638.1"/>
    </source>
</evidence>
<sequence length="665" mass="75464">MTQFTEEEEGQFIGSQRVNDKTNSIPDGILDDHTVHECDIALNNFEIKKKRYRVLLNRYHIIWQRSDIKHKVRNDGNEPTTGTSMQKENEHEKEKISYQTKYDDGSNVLHLQDVFRITKGSTKAACFRSALQTFDSNSIDSDAEQQSSESINSSDQYLMIHYAERIISSPTDCNRWQVQRLTLHNNDPYIIGKWYDQLQNRLLSSPRKRLKRLLVFINPYGGRKMALQTYERCCKPIIQLAGIDASCIITQRANQIRDILIGHDLKPYDAVCCVGGDGTVAEMINGLIWRSIRDHGMNPRQPDWIPKPSLPIGVIPAGSTDTIAYSLHGTSDVQTATIHLVLGQYKGLDVCSVRNCDGIIRFCTSVMGYGYLGDVAAKSEKYRWMGTKRYEYTGVKAFLLNRGYEAEVHLLLDENDEIDKVNTTCSVNCSHCQNIEEKDINADKPSSSNASPYKDNTETCHPPDNCDKPNDFYISPAKTSPQLIRSDRDTSNKWRIIRGDFFMITGANITCACTRSPNGISRYCHLGDGYLDLVLVRKTNLLNNIRFVINTMGRNGDIRNLPFVEIYRTRQFTFKAKMNAHSQDYNSVRGSCQPIAISSISEDGVSNTDSEFFSSWNCDGEVVSDLEITMISHRQLIDVFMRGPYPYAKPTRRTGSKSLCCCCCK</sequence>
<dbReference type="Proteomes" id="UP000092443">
    <property type="component" value="Unplaced"/>
</dbReference>